<dbReference type="AlphaFoldDB" id="A0A9Q0REH0"/>
<comment type="similarity">
    <text evidence="2">Belongs to the Nudix hydrolase family.</text>
</comment>
<dbReference type="InterPro" id="IPR000086">
    <property type="entry name" value="NUDIX_hydrolase_dom"/>
</dbReference>
<evidence type="ECO:0000259" key="3">
    <source>
        <dbReference type="PROSITE" id="PS51462"/>
    </source>
</evidence>
<dbReference type="CDD" id="cd18888">
    <property type="entry name" value="NUDIX_ADPRase_Nudt5"/>
    <property type="match status" value="1"/>
</dbReference>
<feature type="domain" description="Nudix hydrolase" evidence="3">
    <location>
        <begin position="38"/>
        <end position="174"/>
    </location>
</feature>
<organism evidence="4 5">
    <name type="scientific">Anaeramoeba ignava</name>
    <name type="common">Anaerobic marine amoeba</name>
    <dbReference type="NCBI Taxonomy" id="1746090"/>
    <lineage>
        <taxon>Eukaryota</taxon>
        <taxon>Metamonada</taxon>
        <taxon>Anaeramoebidae</taxon>
        <taxon>Anaeramoeba</taxon>
    </lineage>
</organism>
<dbReference type="OrthoDB" id="10249920at2759"/>
<evidence type="ECO:0000313" key="5">
    <source>
        <dbReference type="Proteomes" id="UP001149090"/>
    </source>
</evidence>
<name>A0A9Q0REH0_ANAIG</name>
<dbReference type="PROSITE" id="PS00893">
    <property type="entry name" value="NUDIX_BOX"/>
    <property type="match status" value="1"/>
</dbReference>
<dbReference type="GO" id="GO:0019693">
    <property type="term" value="P:ribose phosphate metabolic process"/>
    <property type="evidence" value="ECO:0007669"/>
    <property type="project" value="TreeGrafter"/>
</dbReference>
<dbReference type="PROSITE" id="PS51462">
    <property type="entry name" value="NUDIX"/>
    <property type="match status" value="1"/>
</dbReference>
<evidence type="ECO:0000256" key="1">
    <source>
        <dbReference type="ARBA" id="ARBA00022801"/>
    </source>
</evidence>
<dbReference type="OMA" id="NDPGLCN"/>
<dbReference type="InterPro" id="IPR015797">
    <property type="entry name" value="NUDIX_hydrolase-like_dom_sf"/>
</dbReference>
<dbReference type="Gene3D" id="3.90.79.10">
    <property type="entry name" value="Nucleoside Triphosphate Pyrophosphohydrolase"/>
    <property type="match status" value="1"/>
</dbReference>
<sequence>MEPKLIGKGKWLKLMEIPFKTKENKIDKWELVERAFHKEVDAVEMIAFIKQTNELILISQLRYPVNKHAIEFPAGLVDEGESPSQAALRELKEETGFIGNIISVSKPVAYEPAMTNSHCAFVHMEIDLELEENKNPKQNLQDDEDIKVYKIPINKLEEELKNFEEKGFVIDGKLAAMSFGFSLNLKK</sequence>
<dbReference type="PRINTS" id="PR00502">
    <property type="entry name" value="NUDIXFAMILY"/>
</dbReference>
<dbReference type="PANTHER" id="PTHR11839">
    <property type="entry name" value="UDP/ADP-SUGAR PYROPHOSPHATASE"/>
    <property type="match status" value="1"/>
</dbReference>
<comment type="caution">
    <text evidence="4">The sequence shown here is derived from an EMBL/GenBank/DDBJ whole genome shotgun (WGS) entry which is preliminary data.</text>
</comment>
<dbReference type="InterPro" id="IPR020084">
    <property type="entry name" value="NUDIX_hydrolase_CS"/>
</dbReference>
<evidence type="ECO:0000256" key="2">
    <source>
        <dbReference type="RuleBase" id="RU003476"/>
    </source>
</evidence>
<evidence type="ECO:0000313" key="4">
    <source>
        <dbReference type="EMBL" id="KAJ5075704.1"/>
    </source>
</evidence>
<dbReference type="GO" id="GO:0016462">
    <property type="term" value="F:pyrophosphatase activity"/>
    <property type="evidence" value="ECO:0007669"/>
    <property type="project" value="UniProtKB-ARBA"/>
</dbReference>
<accession>A0A9Q0REH0</accession>
<keyword evidence="1 2" id="KW-0378">Hydrolase</keyword>
<dbReference type="EMBL" id="JAPDFW010000063">
    <property type="protein sequence ID" value="KAJ5075704.1"/>
    <property type="molecule type" value="Genomic_DNA"/>
</dbReference>
<gene>
    <name evidence="4" type="ORF">M0811_06566</name>
</gene>
<proteinExistence type="inferred from homology"/>
<dbReference type="Pfam" id="PF00293">
    <property type="entry name" value="NUDIX"/>
    <property type="match status" value="1"/>
</dbReference>
<dbReference type="Proteomes" id="UP001149090">
    <property type="component" value="Unassembled WGS sequence"/>
</dbReference>
<dbReference type="InterPro" id="IPR020476">
    <property type="entry name" value="Nudix_hydrolase"/>
</dbReference>
<protein>
    <submittedName>
        <fullName evidence="4">Adp-sugar pyrophosphatase</fullName>
    </submittedName>
</protein>
<dbReference type="GO" id="GO:0006753">
    <property type="term" value="P:nucleoside phosphate metabolic process"/>
    <property type="evidence" value="ECO:0007669"/>
    <property type="project" value="TreeGrafter"/>
</dbReference>
<keyword evidence="5" id="KW-1185">Reference proteome</keyword>
<reference evidence="4" key="1">
    <citation type="submission" date="2022-10" db="EMBL/GenBank/DDBJ databases">
        <title>Novel sulphate-reducing endosymbionts in the free-living metamonad Anaeramoeba.</title>
        <authorList>
            <person name="Jerlstrom-Hultqvist J."/>
            <person name="Cepicka I."/>
            <person name="Gallot-Lavallee L."/>
            <person name="Salas-Leiva D."/>
            <person name="Curtis B.A."/>
            <person name="Zahonova K."/>
            <person name="Pipaliya S."/>
            <person name="Dacks J."/>
            <person name="Roger A.J."/>
        </authorList>
    </citation>
    <scope>NUCLEOTIDE SEQUENCE</scope>
    <source>
        <strain evidence="4">BMAN</strain>
    </source>
</reference>
<dbReference type="PANTHER" id="PTHR11839:SF1">
    <property type="entry name" value="ADP-SUGAR PYROPHOSPHATASE"/>
    <property type="match status" value="1"/>
</dbReference>
<dbReference type="SUPFAM" id="SSF55811">
    <property type="entry name" value="Nudix"/>
    <property type="match status" value="1"/>
</dbReference>